<evidence type="ECO:0000256" key="1">
    <source>
        <dbReference type="ARBA" id="ARBA00023125"/>
    </source>
</evidence>
<dbReference type="Proteomes" id="UP000245380">
    <property type="component" value="Unassembled WGS sequence"/>
</dbReference>
<sequence>MKISTKGRYGLMLMIDLALHASSGTPIALKSIAERQGLSDHYLEQLIAALRNAGLVRSIRGAYGGYMLGRSPAEITVADIILTLEGPLSLVDDEIDDGLAQLWRRMEDSLLSVMNVMTLQDLVEMHERGSGNYMYYI</sequence>
<gene>
    <name evidence="2" type="ORF">BM613_08325</name>
</gene>
<dbReference type="FunFam" id="1.10.10.10:FF:000164">
    <property type="entry name" value="Transcriptional regulator, Rrf2 family"/>
    <property type="match status" value="1"/>
</dbReference>
<dbReference type="PANTHER" id="PTHR33221:SF5">
    <property type="entry name" value="HTH-TYPE TRANSCRIPTIONAL REGULATOR ISCR"/>
    <property type="match status" value="1"/>
</dbReference>
<dbReference type="InterPro" id="IPR036390">
    <property type="entry name" value="WH_DNA-bd_sf"/>
</dbReference>
<comment type="caution">
    <text evidence="2">The sequence shown here is derived from an EMBL/GenBank/DDBJ whole genome shotgun (WGS) entry which is preliminary data.</text>
</comment>
<dbReference type="AlphaFoldDB" id="A0A2U3D879"/>
<reference evidence="2 3" key="1">
    <citation type="submission" date="2016-11" db="EMBL/GenBank/DDBJ databases">
        <title>Comparative genomics of Acidibacillus ferroxidans species.</title>
        <authorList>
            <person name="Oliveira G."/>
            <person name="Nunes G."/>
            <person name="Oliveira R."/>
            <person name="Araujo F."/>
            <person name="Salim A."/>
            <person name="Scholte L."/>
            <person name="Morais D."/>
            <person name="Nancucheo I."/>
            <person name="Johnson D.B."/>
            <person name="Grail B."/>
            <person name="Bittencourt J."/>
            <person name="Valadares R."/>
        </authorList>
    </citation>
    <scope>NUCLEOTIDE SEQUENCE [LARGE SCALE GENOMIC DNA]</scope>
    <source>
        <strain evidence="2 3">Y002</strain>
    </source>
</reference>
<dbReference type="PROSITE" id="PS01332">
    <property type="entry name" value="HTH_RRF2_1"/>
    <property type="match status" value="1"/>
</dbReference>
<dbReference type="InterPro" id="IPR036388">
    <property type="entry name" value="WH-like_DNA-bd_sf"/>
</dbReference>
<dbReference type="RefSeq" id="WP_109430730.1">
    <property type="nucleotide sequence ID" value="NZ_MPDK01000012.1"/>
</dbReference>
<dbReference type="Gene3D" id="1.10.10.10">
    <property type="entry name" value="Winged helix-like DNA-binding domain superfamily/Winged helix DNA-binding domain"/>
    <property type="match status" value="1"/>
</dbReference>
<dbReference type="SUPFAM" id="SSF46785">
    <property type="entry name" value="Winged helix' DNA-binding domain"/>
    <property type="match status" value="1"/>
</dbReference>
<keyword evidence="3" id="KW-1185">Reference proteome</keyword>
<dbReference type="GO" id="GO:0003700">
    <property type="term" value="F:DNA-binding transcription factor activity"/>
    <property type="evidence" value="ECO:0007669"/>
    <property type="project" value="TreeGrafter"/>
</dbReference>
<dbReference type="InterPro" id="IPR030489">
    <property type="entry name" value="TR_Rrf2-type_CS"/>
</dbReference>
<dbReference type="GO" id="GO:0005829">
    <property type="term" value="C:cytosol"/>
    <property type="evidence" value="ECO:0007669"/>
    <property type="project" value="TreeGrafter"/>
</dbReference>
<dbReference type="Pfam" id="PF02082">
    <property type="entry name" value="Rrf2"/>
    <property type="match status" value="1"/>
</dbReference>
<keyword evidence="1" id="KW-0238">DNA-binding</keyword>
<dbReference type="PROSITE" id="PS51197">
    <property type="entry name" value="HTH_RRF2_2"/>
    <property type="match status" value="1"/>
</dbReference>
<dbReference type="InterPro" id="IPR000944">
    <property type="entry name" value="Tscrpt_reg_Rrf2"/>
</dbReference>
<dbReference type="PANTHER" id="PTHR33221">
    <property type="entry name" value="WINGED HELIX-TURN-HELIX TRANSCRIPTIONAL REGULATOR, RRF2 FAMILY"/>
    <property type="match status" value="1"/>
</dbReference>
<protein>
    <submittedName>
        <fullName evidence="2">Transcriptional regulator</fullName>
    </submittedName>
</protein>
<evidence type="ECO:0000313" key="3">
    <source>
        <dbReference type="Proteomes" id="UP000245380"/>
    </source>
</evidence>
<dbReference type="GO" id="GO:0003677">
    <property type="term" value="F:DNA binding"/>
    <property type="evidence" value="ECO:0007669"/>
    <property type="project" value="UniProtKB-KW"/>
</dbReference>
<organism evidence="2 3">
    <name type="scientific">Sulfoacidibacillus thermotolerans</name>
    <name type="common">Acidibacillus sulfuroxidans</name>
    <dbReference type="NCBI Taxonomy" id="1765684"/>
    <lineage>
        <taxon>Bacteria</taxon>
        <taxon>Bacillati</taxon>
        <taxon>Bacillota</taxon>
        <taxon>Bacilli</taxon>
        <taxon>Bacillales</taxon>
        <taxon>Alicyclobacillaceae</taxon>
        <taxon>Sulfoacidibacillus</taxon>
    </lineage>
</organism>
<dbReference type="OrthoDB" id="9808360at2"/>
<accession>A0A2U3D879</accession>
<proteinExistence type="predicted"/>
<name>A0A2U3D879_SULT2</name>
<dbReference type="NCBIfam" id="TIGR00738">
    <property type="entry name" value="rrf2_super"/>
    <property type="match status" value="1"/>
</dbReference>
<dbReference type="EMBL" id="MPDK01000012">
    <property type="protein sequence ID" value="PWI57471.1"/>
    <property type="molecule type" value="Genomic_DNA"/>
</dbReference>
<evidence type="ECO:0000313" key="2">
    <source>
        <dbReference type="EMBL" id="PWI57471.1"/>
    </source>
</evidence>